<sequence length="165" mass="17483">MSQTDSPASRPAILFVCLGNICRSPLAEAALRHEAARAGFDVLVDSAGTGSWHIGNAPDPRARAEALRHGIDISSYQARQVGADDFDRFDLIVAMDNSNLGNLRRLAPSRPGGARASLSLMLDHVPGMAGRDVEDPYFGGPEGFVTTWEQVTAGARGLIAALQKA</sequence>
<evidence type="ECO:0000256" key="4">
    <source>
        <dbReference type="ARBA" id="ARBA00022912"/>
    </source>
</evidence>
<proteinExistence type="inferred from homology"/>
<dbReference type="PANTHER" id="PTHR11717:SF7">
    <property type="entry name" value="LOW MOLECULAR WEIGHT PHOSPHOTYROSINE PROTEIN PHOSPHATASE"/>
    <property type="match status" value="1"/>
</dbReference>
<evidence type="ECO:0000313" key="7">
    <source>
        <dbReference type="Proteomes" id="UP001589858"/>
    </source>
</evidence>
<keyword evidence="7" id="KW-1185">Reference proteome</keyword>
<dbReference type="SMART" id="SM00226">
    <property type="entry name" value="LMWPc"/>
    <property type="match status" value="1"/>
</dbReference>
<dbReference type="EMBL" id="JBHLTM010000079">
    <property type="protein sequence ID" value="MFC0686936.1"/>
    <property type="molecule type" value="Genomic_DNA"/>
</dbReference>
<evidence type="ECO:0000313" key="6">
    <source>
        <dbReference type="EMBL" id="MFC0686936.1"/>
    </source>
</evidence>
<accession>A0ABV6SCG8</accession>
<comment type="caution">
    <text evidence="6">The sequence shown here is derived from an EMBL/GenBank/DDBJ whole genome shotgun (WGS) entry which is preliminary data.</text>
</comment>
<keyword evidence="4" id="KW-0904">Protein phosphatase</keyword>
<keyword evidence="3 6" id="KW-0378">Hydrolase</keyword>
<dbReference type="PRINTS" id="PR00719">
    <property type="entry name" value="LMWPTPASE"/>
</dbReference>
<evidence type="ECO:0000256" key="1">
    <source>
        <dbReference type="ARBA" id="ARBA00011063"/>
    </source>
</evidence>
<evidence type="ECO:0000256" key="2">
    <source>
        <dbReference type="ARBA" id="ARBA00013064"/>
    </source>
</evidence>
<reference evidence="6 7" key="1">
    <citation type="submission" date="2024-09" db="EMBL/GenBank/DDBJ databases">
        <authorList>
            <person name="Sun Q."/>
            <person name="Mori K."/>
        </authorList>
    </citation>
    <scope>NUCLEOTIDE SEQUENCE [LARGE SCALE GENOMIC DNA]</scope>
    <source>
        <strain evidence="6 7">CICC 11035S</strain>
    </source>
</reference>
<comment type="similarity">
    <text evidence="1">Belongs to the low molecular weight phosphotyrosine protein phosphatase family.</text>
</comment>
<feature type="domain" description="Phosphotyrosine protein phosphatase I" evidence="5">
    <location>
        <begin position="11"/>
        <end position="161"/>
    </location>
</feature>
<dbReference type="PANTHER" id="PTHR11717">
    <property type="entry name" value="LOW MOLECULAR WEIGHT PROTEIN TYROSINE PHOSPHATASE"/>
    <property type="match status" value="1"/>
</dbReference>
<name>A0ABV6SCG8_9SPHN</name>
<dbReference type="SUPFAM" id="SSF52788">
    <property type="entry name" value="Phosphotyrosine protein phosphatases I"/>
    <property type="match status" value="1"/>
</dbReference>
<dbReference type="InterPro" id="IPR023485">
    <property type="entry name" value="Ptyr_pPase"/>
</dbReference>
<dbReference type="CDD" id="cd16343">
    <property type="entry name" value="LMWPTP"/>
    <property type="match status" value="1"/>
</dbReference>
<dbReference type="EC" id="3.1.3.48" evidence="2"/>
<protein>
    <recommendedName>
        <fullName evidence="2">protein-tyrosine-phosphatase</fullName>
        <ecNumber evidence="2">3.1.3.48</ecNumber>
    </recommendedName>
</protein>
<evidence type="ECO:0000256" key="3">
    <source>
        <dbReference type="ARBA" id="ARBA00022801"/>
    </source>
</evidence>
<dbReference type="InterPro" id="IPR017867">
    <property type="entry name" value="Tyr_phospatase_low_mol_wt"/>
</dbReference>
<evidence type="ECO:0000259" key="5">
    <source>
        <dbReference type="SMART" id="SM00226"/>
    </source>
</evidence>
<dbReference type="Pfam" id="PF01451">
    <property type="entry name" value="LMWPc"/>
    <property type="match status" value="1"/>
</dbReference>
<dbReference type="InterPro" id="IPR050438">
    <property type="entry name" value="LMW_PTPase"/>
</dbReference>
<dbReference type="Gene3D" id="3.40.50.2300">
    <property type="match status" value="1"/>
</dbReference>
<dbReference type="Proteomes" id="UP001589858">
    <property type="component" value="Unassembled WGS sequence"/>
</dbReference>
<gene>
    <name evidence="6" type="ORF">ACFFF8_20325</name>
</gene>
<dbReference type="GO" id="GO:0004725">
    <property type="term" value="F:protein tyrosine phosphatase activity"/>
    <property type="evidence" value="ECO:0007669"/>
    <property type="project" value="UniProtKB-EC"/>
</dbReference>
<dbReference type="InterPro" id="IPR036196">
    <property type="entry name" value="Ptyr_pPase_sf"/>
</dbReference>
<dbReference type="RefSeq" id="WP_267219277.1">
    <property type="nucleotide sequence ID" value="NZ_JAPCWC010000003.1"/>
</dbReference>
<organism evidence="6 7">
    <name type="scientific">Novosphingobium clariflavum</name>
    <dbReference type="NCBI Taxonomy" id="2029884"/>
    <lineage>
        <taxon>Bacteria</taxon>
        <taxon>Pseudomonadati</taxon>
        <taxon>Pseudomonadota</taxon>
        <taxon>Alphaproteobacteria</taxon>
        <taxon>Sphingomonadales</taxon>
        <taxon>Sphingomonadaceae</taxon>
        <taxon>Novosphingobium</taxon>
    </lineage>
</organism>